<feature type="non-terminal residue" evidence="1">
    <location>
        <position position="253"/>
    </location>
</feature>
<accession>A0A383A6L7</accession>
<proteinExistence type="predicted"/>
<evidence type="ECO:0008006" key="2">
    <source>
        <dbReference type="Google" id="ProtNLM"/>
    </source>
</evidence>
<dbReference type="InterPro" id="IPR011044">
    <property type="entry name" value="Quino_amine_DH_bsu"/>
</dbReference>
<dbReference type="InterPro" id="IPR015943">
    <property type="entry name" value="WD40/YVTN_repeat-like_dom_sf"/>
</dbReference>
<sequence>QSKYQAVFKTKLDNAVKLRYSLNIDEPIGFARLMPGGTKAVVVTQKGNFIQQMDNQVYILDLETGNKRTIYSTNGMIRGTIINNSGTILAFLEHNTRTYHAIDLTTTKSIFKKQLSFPNLRSPQFNEQGNHLILGGCMQDIGGSISIIDLSSAKEIKKKNFSGYLGVLHSAQQSVVGFFTGKINSGFFYSIWDWKTGKDVASFNEPGQQTGIIARTIKDKQRGNIIAATADYPNTPQQATYIQVLNPDNKSSM</sequence>
<dbReference type="Gene3D" id="2.130.10.10">
    <property type="entry name" value="YVTN repeat-like/Quinoprotein amine dehydrogenase"/>
    <property type="match status" value="1"/>
</dbReference>
<dbReference type="AlphaFoldDB" id="A0A383A6L7"/>
<reference evidence="1" key="1">
    <citation type="submission" date="2018-05" db="EMBL/GenBank/DDBJ databases">
        <authorList>
            <person name="Lanie J.A."/>
            <person name="Ng W.-L."/>
            <person name="Kazmierczak K.M."/>
            <person name="Andrzejewski T.M."/>
            <person name="Davidsen T.M."/>
            <person name="Wayne K.J."/>
            <person name="Tettelin H."/>
            <person name="Glass J.I."/>
            <person name="Rusch D."/>
            <person name="Podicherti R."/>
            <person name="Tsui H.-C.T."/>
            <person name="Winkler M.E."/>
        </authorList>
    </citation>
    <scope>NUCLEOTIDE SEQUENCE</scope>
</reference>
<dbReference type="EMBL" id="UINC01189709">
    <property type="protein sequence ID" value="SVE03526.1"/>
    <property type="molecule type" value="Genomic_DNA"/>
</dbReference>
<gene>
    <name evidence="1" type="ORF">METZ01_LOCUS456380</name>
</gene>
<organism evidence="1">
    <name type="scientific">marine metagenome</name>
    <dbReference type="NCBI Taxonomy" id="408172"/>
    <lineage>
        <taxon>unclassified sequences</taxon>
        <taxon>metagenomes</taxon>
        <taxon>ecological metagenomes</taxon>
    </lineage>
</organism>
<dbReference type="SUPFAM" id="SSF50969">
    <property type="entry name" value="YVTN repeat-like/Quinoprotein amine dehydrogenase"/>
    <property type="match status" value="1"/>
</dbReference>
<evidence type="ECO:0000313" key="1">
    <source>
        <dbReference type="EMBL" id="SVE03526.1"/>
    </source>
</evidence>
<feature type="non-terminal residue" evidence="1">
    <location>
        <position position="1"/>
    </location>
</feature>
<name>A0A383A6L7_9ZZZZ</name>
<protein>
    <recommendedName>
        <fullName evidence="2">SMP-30/Gluconolactonase/LRE-like region domain-containing protein</fullName>
    </recommendedName>
</protein>